<accession>A0A3B1DHV8</accession>
<feature type="non-terminal residue" evidence="1">
    <location>
        <position position="40"/>
    </location>
</feature>
<protein>
    <submittedName>
        <fullName evidence="1">Uncharacterized protein</fullName>
    </submittedName>
</protein>
<gene>
    <name evidence="1" type="ORF">MNBD_UNCLBAC01-1899</name>
</gene>
<dbReference type="EMBL" id="UOGJ01000067">
    <property type="protein sequence ID" value="VAX35588.1"/>
    <property type="molecule type" value="Genomic_DNA"/>
</dbReference>
<dbReference type="AlphaFoldDB" id="A0A3B1DHV8"/>
<evidence type="ECO:0000313" key="1">
    <source>
        <dbReference type="EMBL" id="VAX35588.1"/>
    </source>
</evidence>
<name>A0A3B1DHV8_9ZZZZ</name>
<sequence>MYRGKDREEIYLFKELQPFGGQLEEGNRWLKIKALIPWRE</sequence>
<proteinExistence type="predicted"/>
<reference evidence="1" key="1">
    <citation type="submission" date="2018-06" db="EMBL/GenBank/DDBJ databases">
        <authorList>
            <person name="Zhirakovskaya E."/>
        </authorList>
    </citation>
    <scope>NUCLEOTIDE SEQUENCE</scope>
</reference>
<organism evidence="1">
    <name type="scientific">hydrothermal vent metagenome</name>
    <dbReference type="NCBI Taxonomy" id="652676"/>
    <lineage>
        <taxon>unclassified sequences</taxon>
        <taxon>metagenomes</taxon>
        <taxon>ecological metagenomes</taxon>
    </lineage>
</organism>